<keyword evidence="3 6" id="KW-0521">NADP</keyword>
<dbReference type="NCBIfam" id="TIGR00112">
    <property type="entry name" value="proC"/>
    <property type="match status" value="1"/>
</dbReference>
<dbReference type="Proteomes" id="UP000243591">
    <property type="component" value="Chromosome"/>
</dbReference>
<keyword evidence="14" id="KW-1185">Reference proteome</keyword>
<comment type="subcellular location">
    <subcellularLocation>
        <location evidence="6">Cytoplasm</location>
    </subcellularLocation>
</comment>
<comment type="function">
    <text evidence="5 6">Catalyzes the reduction of 1-pyrroline-5-carboxylate (PCA) to L-proline.</text>
</comment>
<reference evidence="12 14" key="1">
    <citation type="submission" date="2017-09" db="EMBL/GenBank/DDBJ databases">
        <title>Complete Genome Sequences of Two Strains of the Meat Spoilage Bacterium Brochothrix thermosphacta Isolated from Ground Chicken.</title>
        <authorList>
            <person name="Paoli G.C."/>
            <person name="Wijey C."/>
            <person name="Chen C.-Y."/>
            <person name="Nguyen L."/>
            <person name="Yan X."/>
            <person name="Irwin P.L."/>
        </authorList>
    </citation>
    <scope>NUCLEOTIDE SEQUENCE [LARGE SCALE GENOMIC DNA]</scope>
    <source>
        <strain evidence="12 14">BI</strain>
    </source>
</reference>
<dbReference type="Gene3D" id="3.40.50.720">
    <property type="entry name" value="NAD(P)-binding Rossmann-like Domain"/>
    <property type="match status" value="1"/>
</dbReference>
<sequence>MQTIGFIGVGNMGGAIARGLISKNIISPNNLIMSGGSGPRTAKLQAEIGGTLLSNIEVAKHADILFIGVKPVIMPALLAEIKETLAARPNTLIVTMAVSLTIDWYEEQLSSTIKLIRTMPNTPVAVGAGMTSIIPNGNISPNELTSVQAFFNALGKTVVIEERLMDTASALAGSSPALVDIFIEALADGAVAKGLPRAQAYEMAVQTIIGSAKLMQTTQLHPGELKDQVCSPGGTTIEAVKTLEKHNFRYAVIDAIGQCVDKAKK</sequence>
<dbReference type="UniPathway" id="UPA00098">
    <property type="reaction ID" value="UER00361"/>
</dbReference>
<evidence type="ECO:0000256" key="2">
    <source>
        <dbReference type="ARBA" id="ARBA00022650"/>
    </source>
</evidence>
<dbReference type="InterPro" id="IPR053790">
    <property type="entry name" value="P5CR-like_CS"/>
</dbReference>
<feature type="binding site" evidence="8">
    <location>
        <begin position="7"/>
        <end position="12"/>
    </location>
    <ligand>
        <name>NADP(+)</name>
        <dbReference type="ChEBI" id="CHEBI:58349"/>
    </ligand>
</feature>
<comment type="pathway">
    <text evidence="6 9">Amino-acid biosynthesis; L-proline biosynthesis; L-proline from L-glutamate 5-semialdehyde: step 1/1.</text>
</comment>
<dbReference type="FunFam" id="1.10.3730.10:FF:000001">
    <property type="entry name" value="Pyrroline-5-carboxylate reductase"/>
    <property type="match status" value="1"/>
</dbReference>
<evidence type="ECO:0000313" key="15">
    <source>
        <dbReference type="Proteomes" id="UP000270190"/>
    </source>
</evidence>
<dbReference type="OrthoDB" id="9805754at2"/>
<dbReference type="SUPFAM" id="SSF48179">
    <property type="entry name" value="6-phosphogluconate dehydrogenase C-terminal domain-like"/>
    <property type="match status" value="1"/>
</dbReference>
<dbReference type="InterPro" id="IPR036291">
    <property type="entry name" value="NAD(P)-bd_dom_sf"/>
</dbReference>
<keyword evidence="6 9" id="KW-0028">Amino-acid biosynthesis</keyword>
<dbReference type="Pfam" id="PF03807">
    <property type="entry name" value="F420_oxidored"/>
    <property type="match status" value="1"/>
</dbReference>
<dbReference type="EC" id="1.5.1.2" evidence="6 7"/>
<dbReference type="Gene3D" id="1.10.3730.10">
    <property type="entry name" value="ProC C-terminal domain-like"/>
    <property type="match status" value="1"/>
</dbReference>
<gene>
    <name evidence="6 13" type="primary">proC</name>
    <name evidence="13" type="ORF">BTBSAS_10285</name>
    <name evidence="12" type="ORF">CNY62_09290</name>
</gene>
<evidence type="ECO:0000256" key="1">
    <source>
        <dbReference type="ARBA" id="ARBA00005525"/>
    </source>
</evidence>
<evidence type="ECO:0000256" key="7">
    <source>
        <dbReference type="NCBIfam" id="TIGR00112"/>
    </source>
</evidence>
<keyword evidence="2 6" id="KW-0641">Proline biosynthesis</keyword>
<dbReference type="GO" id="GO:0005737">
    <property type="term" value="C:cytoplasm"/>
    <property type="evidence" value="ECO:0007669"/>
    <property type="project" value="UniProtKB-SubCell"/>
</dbReference>
<dbReference type="SUPFAM" id="SSF51735">
    <property type="entry name" value="NAD(P)-binding Rossmann-fold domains"/>
    <property type="match status" value="1"/>
</dbReference>
<dbReference type="STRING" id="2756.BFR44_08110"/>
<reference evidence="13" key="3">
    <citation type="submission" date="2018-04" db="EMBL/GenBank/DDBJ databases">
        <authorList>
            <person name="Go L.Y."/>
            <person name="Mitchell J.A."/>
        </authorList>
    </citation>
    <scope>NUCLEOTIDE SEQUENCE</scope>
    <source>
        <strain evidence="13">BSAS1 3</strain>
    </source>
</reference>
<dbReference type="Proteomes" id="UP000270190">
    <property type="component" value="Unassembled WGS sequence"/>
</dbReference>
<evidence type="ECO:0000256" key="3">
    <source>
        <dbReference type="ARBA" id="ARBA00022857"/>
    </source>
</evidence>
<dbReference type="GO" id="GO:0004735">
    <property type="term" value="F:pyrroline-5-carboxylate reductase activity"/>
    <property type="evidence" value="ECO:0007669"/>
    <property type="project" value="UniProtKB-UniRule"/>
</dbReference>
<feature type="binding site" evidence="8">
    <location>
        <position position="55"/>
    </location>
    <ligand>
        <name>NADPH</name>
        <dbReference type="ChEBI" id="CHEBI:57783"/>
    </ligand>
</feature>
<dbReference type="InterPro" id="IPR028939">
    <property type="entry name" value="P5C_Rdtase_cat_N"/>
</dbReference>
<evidence type="ECO:0000256" key="8">
    <source>
        <dbReference type="PIRSR" id="PIRSR000193-1"/>
    </source>
</evidence>
<evidence type="ECO:0000313" key="12">
    <source>
        <dbReference type="EMBL" id="ATF26570.1"/>
    </source>
</evidence>
<proteinExistence type="inferred from homology"/>
<evidence type="ECO:0000313" key="13">
    <source>
        <dbReference type="EMBL" id="SPP26127.1"/>
    </source>
</evidence>
<dbReference type="EMBL" id="CP023483">
    <property type="protein sequence ID" value="ATF26570.1"/>
    <property type="molecule type" value="Genomic_DNA"/>
</dbReference>
<dbReference type="PROSITE" id="PS00521">
    <property type="entry name" value="P5CR"/>
    <property type="match status" value="1"/>
</dbReference>
<evidence type="ECO:0000259" key="10">
    <source>
        <dbReference type="Pfam" id="PF03807"/>
    </source>
</evidence>
<evidence type="ECO:0000259" key="11">
    <source>
        <dbReference type="Pfam" id="PF14748"/>
    </source>
</evidence>
<dbReference type="AlphaFoldDB" id="A0A1D2LJ51"/>
<dbReference type="Pfam" id="PF14748">
    <property type="entry name" value="P5CR_dimer"/>
    <property type="match status" value="1"/>
</dbReference>
<keyword evidence="4 6" id="KW-0560">Oxidoreductase</keyword>
<dbReference type="PANTHER" id="PTHR11645:SF0">
    <property type="entry name" value="PYRROLINE-5-CARBOXYLATE REDUCTASE 3"/>
    <property type="match status" value="1"/>
</dbReference>
<dbReference type="RefSeq" id="WP_069119223.1">
    <property type="nucleotide sequence ID" value="NZ_CBCPHX010000002.1"/>
</dbReference>
<dbReference type="HAMAP" id="MF_01925">
    <property type="entry name" value="P5C_reductase"/>
    <property type="match status" value="1"/>
</dbReference>
<dbReference type="InterPro" id="IPR000304">
    <property type="entry name" value="Pyrroline-COOH_reductase"/>
</dbReference>
<evidence type="ECO:0000256" key="9">
    <source>
        <dbReference type="RuleBase" id="RU003903"/>
    </source>
</evidence>
<feature type="domain" description="Pyrroline-5-carboxylate reductase dimerisation" evidence="11">
    <location>
        <begin position="162"/>
        <end position="264"/>
    </location>
</feature>
<dbReference type="KEGG" id="bths:CNY62_09290"/>
<dbReference type="PIRSF" id="PIRSF000193">
    <property type="entry name" value="Pyrrol-5-carb_rd"/>
    <property type="match status" value="1"/>
</dbReference>
<comment type="catalytic activity">
    <reaction evidence="6">
        <text>L-proline + NAD(+) = (S)-1-pyrroline-5-carboxylate + NADH + 2 H(+)</text>
        <dbReference type="Rhea" id="RHEA:14105"/>
        <dbReference type="ChEBI" id="CHEBI:15378"/>
        <dbReference type="ChEBI" id="CHEBI:17388"/>
        <dbReference type="ChEBI" id="CHEBI:57540"/>
        <dbReference type="ChEBI" id="CHEBI:57945"/>
        <dbReference type="ChEBI" id="CHEBI:60039"/>
        <dbReference type="EC" id="1.5.1.2"/>
    </reaction>
</comment>
<name>A0A1D2LJ51_BROTH</name>
<dbReference type="InterPro" id="IPR008927">
    <property type="entry name" value="6-PGluconate_DH-like_C_sf"/>
</dbReference>
<dbReference type="GO" id="GO:0055129">
    <property type="term" value="P:L-proline biosynthetic process"/>
    <property type="evidence" value="ECO:0007669"/>
    <property type="project" value="UniProtKB-UniRule"/>
</dbReference>
<dbReference type="EMBL" id="OUNC01000001">
    <property type="protein sequence ID" value="SPP26127.1"/>
    <property type="molecule type" value="Genomic_DNA"/>
</dbReference>
<accession>A0A1D2LJ51</accession>
<comment type="similarity">
    <text evidence="1 6 9">Belongs to the pyrroline-5-carboxylate reductase family.</text>
</comment>
<dbReference type="InterPro" id="IPR029036">
    <property type="entry name" value="P5CR_dimer"/>
</dbReference>
<feature type="domain" description="Pyrroline-5-carboxylate reductase catalytic N-terminal" evidence="10">
    <location>
        <begin position="3"/>
        <end position="86"/>
    </location>
</feature>
<comment type="catalytic activity">
    <reaction evidence="6 9">
        <text>L-proline + NADP(+) = (S)-1-pyrroline-5-carboxylate + NADPH + 2 H(+)</text>
        <dbReference type="Rhea" id="RHEA:14109"/>
        <dbReference type="ChEBI" id="CHEBI:15378"/>
        <dbReference type="ChEBI" id="CHEBI:17388"/>
        <dbReference type="ChEBI" id="CHEBI:57783"/>
        <dbReference type="ChEBI" id="CHEBI:58349"/>
        <dbReference type="ChEBI" id="CHEBI:60039"/>
        <dbReference type="EC" id="1.5.1.2"/>
    </reaction>
</comment>
<evidence type="ECO:0000256" key="6">
    <source>
        <dbReference type="HAMAP-Rule" id="MF_01925"/>
    </source>
</evidence>
<reference evidence="15" key="2">
    <citation type="submission" date="2018-04" db="EMBL/GenBank/DDBJ databases">
        <authorList>
            <person name="Illikoud N."/>
        </authorList>
    </citation>
    <scope>NUCLEOTIDE SEQUENCE [LARGE SCALE GENOMIC DNA]</scope>
</reference>
<keyword evidence="6" id="KW-0963">Cytoplasm</keyword>
<evidence type="ECO:0000256" key="4">
    <source>
        <dbReference type="ARBA" id="ARBA00023002"/>
    </source>
</evidence>
<evidence type="ECO:0000256" key="5">
    <source>
        <dbReference type="ARBA" id="ARBA00058118"/>
    </source>
</evidence>
<evidence type="ECO:0000313" key="14">
    <source>
        <dbReference type="Proteomes" id="UP000243591"/>
    </source>
</evidence>
<organism evidence="12 14">
    <name type="scientific">Brochothrix thermosphacta</name>
    <name type="common">Microbacterium thermosphactum</name>
    <dbReference type="NCBI Taxonomy" id="2756"/>
    <lineage>
        <taxon>Bacteria</taxon>
        <taxon>Bacillati</taxon>
        <taxon>Bacillota</taxon>
        <taxon>Bacilli</taxon>
        <taxon>Bacillales</taxon>
        <taxon>Listeriaceae</taxon>
        <taxon>Brochothrix</taxon>
    </lineage>
</organism>
<dbReference type="PANTHER" id="PTHR11645">
    <property type="entry name" value="PYRROLINE-5-CARBOXYLATE REDUCTASE"/>
    <property type="match status" value="1"/>
</dbReference>
<protein>
    <recommendedName>
        <fullName evidence="6 7">Pyrroline-5-carboxylate reductase</fullName>
        <shortName evidence="6">P5C reductase</shortName>
        <shortName evidence="6">P5CR</shortName>
        <ecNumber evidence="6 7">1.5.1.2</ecNumber>
    </recommendedName>
    <alternativeName>
        <fullName evidence="6">PCA reductase</fullName>
    </alternativeName>
</protein>